<name>A0A1A9AWS5_PLESH</name>
<dbReference type="InterPro" id="IPR020846">
    <property type="entry name" value="MFS_dom"/>
</dbReference>
<dbReference type="Pfam" id="PF07690">
    <property type="entry name" value="MFS_1"/>
    <property type="match status" value="1"/>
</dbReference>
<evidence type="ECO:0000313" key="8">
    <source>
        <dbReference type="Proteomes" id="UP000664658"/>
    </source>
</evidence>
<evidence type="ECO:0000256" key="3">
    <source>
        <dbReference type="ARBA" id="ARBA00022475"/>
    </source>
</evidence>
<keyword evidence="3" id="KW-1003">Cell membrane</keyword>
<dbReference type="PROSITE" id="PS50850">
    <property type="entry name" value="MFS"/>
    <property type="match status" value="1"/>
</dbReference>
<keyword evidence="2" id="KW-0813">Transport</keyword>
<keyword evidence="4" id="KW-0812">Transmembrane</keyword>
<dbReference type="CDD" id="cd17477">
    <property type="entry name" value="MFS_YcaD_like"/>
    <property type="match status" value="1"/>
</dbReference>
<dbReference type="InterPro" id="IPR036259">
    <property type="entry name" value="MFS_trans_sf"/>
</dbReference>
<dbReference type="GO" id="GO:0022857">
    <property type="term" value="F:transmembrane transporter activity"/>
    <property type="evidence" value="ECO:0007669"/>
    <property type="project" value="InterPro"/>
</dbReference>
<reference evidence="7" key="1">
    <citation type="submission" date="2021-03" db="EMBL/GenBank/DDBJ databases">
        <title>Plesiomonas shigelloides zfcc0051, isolated from zebrafish feces.</title>
        <authorList>
            <person name="Vanderhoek Z."/>
            <person name="Gaulke C."/>
        </authorList>
    </citation>
    <scope>NUCLEOTIDE SEQUENCE</scope>
    <source>
        <strain evidence="7">Zfcc0051</strain>
    </source>
</reference>
<dbReference type="InterPro" id="IPR047200">
    <property type="entry name" value="MFS_YcaD-like"/>
</dbReference>
<dbReference type="GeneID" id="69706040"/>
<evidence type="ECO:0000256" key="5">
    <source>
        <dbReference type="ARBA" id="ARBA00022989"/>
    </source>
</evidence>
<proteinExistence type="predicted"/>
<evidence type="ECO:0000256" key="2">
    <source>
        <dbReference type="ARBA" id="ARBA00022448"/>
    </source>
</evidence>
<evidence type="ECO:0000256" key="6">
    <source>
        <dbReference type="ARBA" id="ARBA00023136"/>
    </source>
</evidence>
<protein>
    <submittedName>
        <fullName evidence="7">MFS transporter</fullName>
    </submittedName>
</protein>
<organism evidence="7 8">
    <name type="scientific">Plesiomonas shigelloides</name>
    <name type="common">Aeromonas shigelloides</name>
    <dbReference type="NCBI Taxonomy" id="703"/>
    <lineage>
        <taxon>Bacteria</taxon>
        <taxon>Pseudomonadati</taxon>
        <taxon>Pseudomonadota</taxon>
        <taxon>Gammaproteobacteria</taxon>
        <taxon>Enterobacterales</taxon>
        <taxon>Enterobacteriaceae</taxon>
        <taxon>Plesiomonas</taxon>
    </lineage>
</organism>
<comment type="caution">
    <text evidence="7">The sequence shown here is derived from an EMBL/GenBank/DDBJ whole genome shotgun (WGS) entry which is preliminary data.</text>
</comment>
<dbReference type="AlphaFoldDB" id="A0A1A9AWS5"/>
<dbReference type="KEGG" id="pshi:SAMEA2665130_1182"/>
<dbReference type="GO" id="GO:0005886">
    <property type="term" value="C:plasma membrane"/>
    <property type="evidence" value="ECO:0007669"/>
    <property type="project" value="UniProtKB-SubCell"/>
</dbReference>
<keyword evidence="5" id="KW-1133">Transmembrane helix</keyword>
<dbReference type="InterPro" id="IPR011701">
    <property type="entry name" value="MFS"/>
</dbReference>
<dbReference type="PANTHER" id="PTHR23521">
    <property type="entry name" value="TRANSPORTER MFS SUPERFAMILY"/>
    <property type="match status" value="1"/>
</dbReference>
<dbReference type="NCBIfam" id="NF002962">
    <property type="entry name" value="PRK03633.1"/>
    <property type="match status" value="1"/>
</dbReference>
<dbReference type="Proteomes" id="UP000664658">
    <property type="component" value="Unassembled WGS sequence"/>
</dbReference>
<sequence>MLSLVRILVPLLLGVFLNTVALSEQNTLIPLWLSKADISTWQIGIVTSAYYAGTLIGTLLCGRTVLRLGYARSYQLFCALFVVCASGLWLPEHVLTWGITRFLVGFACAGIWVSIESWLLTLGEPEERGGLLAVYMVVFYLGSVGGQLMLSWTGSHFTTSMFWMSGLMLLAIIPMFAVPNEKMGHKADDVRLLPILKLPAARIGILGCLLSGIVLGSLYGLLPLFLEHIRMDDAEVGRWMALLISAAIVGQLPVGKMADKYGRHRILLLQTGLIIACSVWLLFGHARWILSIALVGVGFAAFTLYPIAMALASEKVAKHELVAMNQTLLISYTVGSLSGPVVGSLMIEWMGYGGLFVLTAVVNVLFMWVLMRQPVAARD</sequence>
<keyword evidence="6" id="KW-0472">Membrane</keyword>
<comment type="subcellular location">
    <subcellularLocation>
        <location evidence="1">Cell membrane</location>
        <topology evidence="1">Multi-pass membrane protein</topology>
    </subcellularLocation>
</comment>
<dbReference type="Gene3D" id="1.20.1250.20">
    <property type="entry name" value="MFS general substrate transporter like domains"/>
    <property type="match status" value="2"/>
</dbReference>
<gene>
    <name evidence="7" type="ORF">J2R62_08680</name>
</gene>
<dbReference type="PANTHER" id="PTHR23521:SF2">
    <property type="entry name" value="TRANSPORTER MFS SUPERFAMILY"/>
    <property type="match status" value="1"/>
</dbReference>
<evidence type="ECO:0000256" key="4">
    <source>
        <dbReference type="ARBA" id="ARBA00022692"/>
    </source>
</evidence>
<accession>A0A1A9AWS5</accession>
<dbReference type="SUPFAM" id="SSF103473">
    <property type="entry name" value="MFS general substrate transporter"/>
    <property type="match status" value="1"/>
</dbReference>
<evidence type="ECO:0000313" key="7">
    <source>
        <dbReference type="EMBL" id="MBO1108294.1"/>
    </source>
</evidence>
<dbReference type="EMBL" id="JAFNAA010000008">
    <property type="protein sequence ID" value="MBO1108294.1"/>
    <property type="molecule type" value="Genomic_DNA"/>
</dbReference>
<evidence type="ECO:0000256" key="1">
    <source>
        <dbReference type="ARBA" id="ARBA00004651"/>
    </source>
</evidence>
<dbReference type="RefSeq" id="WP_010861878.1">
    <property type="nucleotide sequence ID" value="NZ_CP027852.1"/>
</dbReference>